<reference evidence="3 4" key="1">
    <citation type="submission" date="2019-02" db="EMBL/GenBank/DDBJ databases">
        <title>WGS of Pseudoxanthomonas species novum from clinical isolates.</title>
        <authorList>
            <person name="Bernier A.-M."/>
            <person name="Bernard K."/>
            <person name="Vachon A."/>
        </authorList>
    </citation>
    <scope>NUCLEOTIDE SEQUENCE [LARGE SCALE GENOMIC DNA]</scope>
    <source>
        <strain evidence="3 4">NML171200</strain>
    </source>
</reference>
<dbReference type="AlphaFoldDB" id="A0A4Q8LEA5"/>
<dbReference type="GO" id="GO:0016787">
    <property type="term" value="F:hydrolase activity"/>
    <property type="evidence" value="ECO:0007669"/>
    <property type="project" value="UniProtKB-KW"/>
</dbReference>
<accession>A0A4Q8LEA5</accession>
<comment type="caution">
    <text evidence="3">The sequence shown here is derived from an EMBL/GenBank/DDBJ whole genome shotgun (WGS) entry which is preliminary data.</text>
</comment>
<dbReference type="OrthoDB" id="119951at2"/>
<evidence type="ECO:0000313" key="4">
    <source>
        <dbReference type="Proteomes" id="UP000292627"/>
    </source>
</evidence>
<sequence>MREPRFAQGASAMAGQADAVRRARSADVRRRRGQAQRPRDRGRSWGRSVLAAWLCLLPLVLQAEDRWQRLDAFLTQSTSASGYPGAVAMVEVDGKPVFQGAYGHPDLARTRPMRADAIFRIYSMTKPVATVAVLTLMEQGRLALDDPLSRYLPAFARTQVVVGGDLAQPRLAPVARAITLRHLLTHTSGLAADSARYPVATALLERAGVEQARDLADVADRLAKVPLAAQPGSEFHYEGANTELLARVVEVVSGESFSHYLQAQVLGPLGMRDTGFEVPMAQRGRVVDLPTLGDHGALRIADTPSARQPGARLRAYDSAAGGLYSTAGDYLRFARMLLDDGASGGVRVLSRKTVELMMRDQLGGFDPAVKSPGSGEGFGLGGYVVTDPAARGRLGSVGQFGWSGAASTYFTVDRQEHLVAVLLLQYLPADRPGDLPRLATPFYNLVYQALP</sequence>
<dbReference type="PANTHER" id="PTHR43283">
    <property type="entry name" value="BETA-LACTAMASE-RELATED"/>
    <property type="match status" value="1"/>
</dbReference>
<proteinExistence type="predicted"/>
<keyword evidence="3" id="KW-0378">Hydrolase</keyword>
<dbReference type="InterPro" id="IPR050789">
    <property type="entry name" value="Diverse_Enzym_Activities"/>
</dbReference>
<dbReference type="InterPro" id="IPR001466">
    <property type="entry name" value="Beta-lactam-related"/>
</dbReference>
<evidence type="ECO:0000259" key="2">
    <source>
        <dbReference type="Pfam" id="PF00144"/>
    </source>
</evidence>
<gene>
    <name evidence="3" type="ORF">EA660_06820</name>
</gene>
<organism evidence="3 4">
    <name type="scientific">Pseudoxanthomonas winnipegensis</name>
    <dbReference type="NCBI Taxonomy" id="2480810"/>
    <lineage>
        <taxon>Bacteria</taxon>
        <taxon>Pseudomonadati</taxon>
        <taxon>Pseudomonadota</taxon>
        <taxon>Gammaproteobacteria</taxon>
        <taxon>Lysobacterales</taxon>
        <taxon>Lysobacteraceae</taxon>
        <taxon>Pseudoxanthomonas</taxon>
    </lineage>
</organism>
<dbReference type="Gene3D" id="3.40.710.10">
    <property type="entry name" value="DD-peptidase/beta-lactamase superfamily"/>
    <property type="match status" value="1"/>
</dbReference>
<evidence type="ECO:0000256" key="1">
    <source>
        <dbReference type="SAM" id="MobiDB-lite"/>
    </source>
</evidence>
<dbReference type="Proteomes" id="UP000292627">
    <property type="component" value="Unassembled WGS sequence"/>
</dbReference>
<name>A0A4Q8LEA5_9GAMM</name>
<dbReference type="Pfam" id="PF00144">
    <property type="entry name" value="Beta-lactamase"/>
    <property type="match status" value="1"/>
</dbReference>
<feature type="compositionally biased region" description="Basic and acidic residues" evidence="1">
    <location>
        <begin position="19"/>
        <end position="28"/>
    </location>
</feature>
<dbReference type="InterPro" id="IPR012338">
    <property type="entry name" value="Beta-lactam/transpept-like"/>
</dbReference>
<evidence type="ECO:0000313" key="3">
    <source>
        <dbReference type="EMBL" id="TAA26920.1"/>
    </source>
</evidence>
<dbReference type="EMBL" id="SHMC01000002">
    <property type="protein sequence ID" value="TAA26920.1"/>
    <property type="molecule type" value="Genomic_DNA"/>
</dbReference>
<dbReference type="PANTHER" id="PTHR43283:SF3">
    <property type="entry name" value="BETA-LACTAMASE FAMILY PROTEIN (AFU_ORTHOLOGUE AFUA_5G07500)"/>
    <property type="match status" value="1"/>
</dbReference>
<dbReference type="SUPFAM" id="SSF56601">
    <property type="entry name" value="beta-lactamase/transpeptidase-like"/>
    <property type="match status" value="1"/>
</dbReference>
<feature type="region of interest" description="Disordered" evidence="1">
    <location>
        <begin position="1"/>
        <end position="41"/>
    </location>
</feature>
<feature type="domain" description="Beta-lactamase-related" evidence="2">
    <location>
        <begin position="71"/>
        <end position="434"/>
    </location>
</feature>
<protein>
    <submittedName>
        <fullName evidence="3">Class A beta-lactamase-related serine hydrolase</fullName>
    </submittedName>
</protein>